<feature type="domain" description="Response regulatory" evidence="8">
    <location>
        <begin position="38"/>
        <end position="151"/>
    </location>
</feature>
<dbReference type="CDD" id="cd00383">
    <property type="entry name" value="trans_reg_C"/>
    <property type="match status" value="1"/>
</dbReference>
<dbReference type="SMART" id="SM00448">
    <property type="entry name" value="REC"/>
    <property type="match status" value="1"/>
</dbReference>
<dbReference type="InterPro" id="IPR001867">
    <property type="entry name" value="OmpR/PhoB-type_DNA-bd"/>
</dbReference>
<dbReference type="FunFam" id="1.10.10.10:FF:000018">
    <property type="entry name" value="DNA-binding response regulator ResD"/>
    <property type="match status" value="1"/>
</dbReference>
<feature type="domain" description="OmpR/PhoB-type" evidence="9">
    <location>
        <begin position="160"/>
        <end position="259"/>
    </location>
</feature>
<evidence type="ECO:0000259" key="8">
    <source>
        <dbReference type="PROSITE" id="PS50110"/>
    </source>
</evidence>
<dbReference type="Gene3D" id="1.10.10.10">
    <property type="entry name" value="Winged helix-like DNA-binding domain superfamily/Winged helix DNA-binding domain"/>
    <property type="match status" value="1"/>
</dbReference>
<sequence length="261" mass="28296">MGSTMPDRALTQSRDRAKGRLRAQVAAAGATTLGAMARLLLIEDDATIRTPLMRALKERGHAVASVATAMEGVQSALTDRPDLVVLDLGLPDLDGREVLRMLRAVSQVPVIVATARDDETEIVRVLDAGADDYVVKPFTAAQLESRIRAVLRRGATPSADPTITVGELVIDPAGRRVRLAGEPVELTPREFDLLHHLATRAGQVVTKRELMTEVWQIPYGGADKTVDVHLSWLRRKLGESATAPRYLHTVRGVGVRLGTQP</sequence>
<evidence type="ECO:0000256" key="7">
    <source>
        <dbReference type="PROSITE-ProRule" id="PRU01091"/>
    </source>
</evidence>
<dbReference type="SMART" id="SM00862">
    <property type="entry name" value="Trans_reg_C"/>
    <property type="match status" value="1"/>
</dbReference>
<evidence type="ECO:0000256" key="4">
    <source>
        <dbReference type="ARBA" id="ARBA00023125"/>
    </source>
</evidence>
<dbReference type="InterPro" id="IPR036388">
    <property type="entry name" value="WH-like_DNA-bd_sf"/>
</dbReference>
<dbReference type="GO" id="GO:0000156">
    <property type="term" value="F:phosphorelay response regulator activity"/>
    <property type="evidence" value="ECO:0007669"/>
    <property type="project" value="TreeGrafter"/>
</dbReference>
<dbReference type="Proteomes" id="UP000294901">
    <property type="component" value="Unassembled WGS sequence"/>
</dbReference>
<dbReference type="InterPro" id="IPR039420">
    <property type="entry name" value="WalR-like"/>
</dbReference>
<dbReference type="EMBL" id="SNWR01000002">
    <property type="protein sequence ID" value="TDO31756.1"/>
    <property type="molecule type" value="Genomic_DNA"/>
</dbReference>
<keyword evidence="4 7" id="KW-0238">DNA-binding</keyword>
<dbReference type="PANTHER" id="PTHR48111">
    <property type="entry name" value="REGULATOR OF RPOS"/>
    <property type="match status" value="1"/>
</dbReference>
<organism evidence="10 11">
    <name type="scientific">Paractinoplanes brasiliensis</name>
    <dbReference type="NCBI Taxonomy" id="52695"/>
    <lineage>
        <taxon>Bacteria</taxon>
        <taxon>Bacillati</taxon>
        <taxon>Actinomycetota</taxon>
        <taxon>Actinomycetes</taxon>
        <taxon>Micromonosporales</taxon>
        <taxon>Micromonosporaceae</taxon>
        <taxon>Paractinoplanes</taxon>
    </lineage>
</organism>
<keyword evidence="2" id="KW-0902">Two-component regulatory system</keyword>
<dbReference type="PANTHER" id="PTHR48111:SF4">
    <property type="entry name" value="DNA-BINDING DUAL TRANSCRIPTIONAL REGULATOR OMPR"/>
    <property type="match status" value="1"/>
</dbReference>
<dbReference type="PROSITE" id="PS50110">
    <property type="entry name" value="RESPONSE_REGULATORY"/>
    <property type="match status" value="1"/>
</dbReference>
<evidence type="ECO:0000313" key="10">
    <source>
        <dbReference type="EMBL" id="TDO31756.1"/>
    </source>
</evidence>
<evidence type="ECO:0000259" key="9">
    <source>
        <dbReference type="PROSITE" id="PS51755"/>
    </source>
</evidence>
<evidence type="ECO:0000256" key="1">
    <source>
        <dbReference type="ARBA" id="ARBA00022553"/>
    </source>
</evidence>
<dbReference type="AlphaFoldDB" id="A0A4R6JBA2"/>
<evidence type="ECO:0000256" key="6">
    <source>
        <dbReference type="PROSITE-ProRule" id="PRU00169"/>
    </source>
</evidence>
<evidence type="ECO:0000256" key="3">
    <source>
        <dbReference type="ARBA" id="ARBA00023015"/>
    </source>
</evidence>
<dbReference type="Pfam" id="PF00072">
    <property type="entry name" value="Response_reg"/>
    <property type="match status" value="1"/>
</dbReference>
<dbReference type="InterPro" id="IPR001789">
    <property type="entry name" value="Sig_transdc_resp-reg_receiver"/>
</dbReference>
<evidence type="ECO:0000256" key="5">
    <source>
        <dbReference type="ARBA" id="ARBA00023163"/>
    </source>
</evidence>
<keyword evidence="11" id="KW-1185">Reference proteome</keyword>
<dbReference type="GO" id="GO:0005829">
    <property type="term" value="C:cytosol"/>
    <property type="evidence" value="ECO:0007669"/>
    <property type="project" value="TreeGrafter"/>
</dbReference>
<dbReference type="Gene3D" id="3.40.50.2300">
    <property type="match status" value="1"/>
</dbReference>
<dbReference type="PROSITE" id="PS51755">
    <property type="entry name" value="OMPR_PHOB"/>
    <property type="match status" value="1"/>
</dbReference>
<keyword evidence="1 6" id="KW-0597">Phosphoprotein</keyword>
<comment type="caution">
    <text evidence="10">The sequence shown here is derived from an EMBL/GenBank/DDBJ whole genome shotgun (WGS) entry which is preliminary data.</text>
</comment>
<dbReference type="SUPFAM" id="SSF52172">
    <property type="entry name" value="CheY-like"/>
    <property type="match status" value="1"/>
</dbReference>
<proteinExistence type="predicted"/>
<dbReference type="GO" id="GO:0000976">
    <property type="term" value="F:transcription cis-regulatory region binding"/>
    <property type="evidence" value="ECO:0007669"/>
    <property type="project" value="TreeGrafter"/>
</dbReference>
<feature type="modified residue" description="4-aspartylphosphate" evidence="6">
    <location>
        <position position="87"/>
    </location>
</feature>
<dbReference type="InterPro" id="IPR011006">
    <property type="entry name" value="CheY-like_superfamily"/>
</dbReference>
<reference evidence="10 11" key="1">
    <citation type="submission" date="2019-03" db="EMBL/GenBank/DDBJ databases">
        <title>Sequencing the genomes of 1000 actinobacteria strains.</title>
        <authorList>
            <person name="Klenk H.-P."/>
        </authorList>
    </citation>
    <scope>NUCLEOTIDE SEQUENCE [LARGE SCALE GENOMIC DNA]</scope>
    <source>
        <strain evidence="10 11">DSM 43805</strain>
    </source>
</reference>
<keyword evidence="3" id="KW-0805">Transcription regulation</keyword>
<dbReference type="GO" id="GO:0006355">
    <property type="term" value="P:regulation of DNA-templated transcription"/>
    <property type="evidence" value="ECO:0007669"/>
    <property type="project" value="InterPro"/>
</dbReference>
<keyword evidence="5" id="KW-0804">Transcription</keyword>
<dbReference type="Gene3D" id="6.10.250.690">
    <property type="match status" value="1"/>
</dbReference>
<evidence type="ECO:0000313" key="11">
    <source>
        <dbReference type="Proteomes" id="UP000294901"/>
    </source>
</evidence>
<accession>A0A4R6JBA2</accession>
<name>A0A4R6JBA2_9ACTN</name>
<protein>
    <submittedName>
        <fullName evidence="10">DNA-binding response OmpR family regulator</fullName>
    </submittedName>
</protein>
<dbReference type="Pfam" id="PF00486">
    <property type="entry name" value="Trans_reg_C"/>
    <property type="match status" value="1"/>
</dbReference>
<gene>
    <name evidence="10" type="ORF">C8E87_7186</name>
</gene>
<evidence type="ECO:0000256" key="2">
    <source>
        <dbReference type="ARBA" id="ARBA00023012"/>
    </source>
</evidence>
<feature type="DNA-binding region" description="OmpR/PhoB-type" evidence="7">
    <location>
        <begin position="160"/>
        <end position="259"/>
    </location>
</feature>
<dbReference type="GO" id="GO:0032993">
    <property type="term" value="C:protein-DNA complex"/>
    <property type="evidence" value="ECO:0007669"/>
    <property type="project" value="TreeGrafter"/>
</dbReference>